<reference evidence="9" key="3">
    <citation type="journal article" date="2019" name="Microbiol. Resour. Announc.">
        <title>The genome of the Halobacterium salinarum type strain is closely related to that of the laboratory strains NRC-1 and R1.</title>
        <authorList>
            <person name="Pfeiffer F."/>
            <person name="Marchfelder A."/>
            <person name="Habermann B.H."/>
            <person name="Dyall-Smith M."/>
        </authorList>
    </citation>
    <scope>NUCLEOTIDE SEQUENCE</scope>
    <source>
        <strain evidence="9">NRC-1</strain>
    </source>
</reference>
<dbReference type="PROSITE" id="PS51318">
    <property type="entry name" value="TAT"/>
    <property type="match status" value="1"/>
</dbReference>
<evidence type="ECO:0000256" key="7">
    <source>
        <dbReference type="SAM" id="MobiDB-lite"/>
    </source>
</evidence>
<evidence type="ECO:0000256" key="2">
    <source>
        <dbReference type="ARBA" id="ARBA00022723"/>
    </source>
</evidence>
<feature type="compositionally biased region" description="Low complexity" evidence="7">
    <location>
        <begin position="826"/>
        <end position="837"/>
    </location>
</feature>
<evidence type="ECO:0000259" key="8">
    <source>
        <dbReference type="PROSITE" id="PS51669"/>
    </source>
</evidence>
<dbReference type="InterPro" id="IPR006656">
    <property type="entry name" value="Mopterin_OxRdtase"/>
</dbReference>
<evidence type="ECO:0000256" key="6">
    <source>
        <dbReference type="ARBA" id="ARBA00023014"/>
    </source>
</evidence>
<dbReference type="EMBL" id="BK010829">
    <property type="protein sequence ID" value="DAC77988.1"/>
    <property type="molecule type" value="Genomic_DNA"/>
</dbReference>
<dbReference type="InterPro" id="IPR006657">
    <property type="entry name" value="MoPterin_dinucl-bd_dom"/>
</dbReference>
<feature type="domain" description="4Fe-4S Mo/W bis-MGD-type" evidence="8">
    <location>
        <begin position="53"/>
        <end position="110"/>
    </location>
</feature>
<dbReference type="PANTHER" id="PTHR43742">
    <property type="entry name" value="TRIMETHYLAMINE-N-OXIDE REDUCTASE"/>
    <property type="match status" value="1"/>
</dbReference>
<dbReference type="SUPFAM" id="SSF53706">
    <property type="entry name" value="Formate dehydrogenase/DMSO reductase, domains 1-3"/>
    <property type="match status" value="1"/>
</dbReference>
<dbReference type="InterPro" id="IPR050612">
    <property type="entry name" value="Prok_Mopterin_Oxidored"/>
</dbReference>
<keyword evidence="6" id="KW-0411">Iron-sulfur</keyword>
<dbReference type="KEGG" id="hal:VNG_0829G"/>
<dbReference type="PANTHER" id="PTHR43742:SF6">
    <property type="entry name" value="OXIDOREDUCTASE YYAE-RELATED"/>
    <property type="match status" value="1"/>
</dbReference>
<dbReference type="InterPro" id="IPR006311">
    <property type="entry name" value="TAT_signal"/>
</dbReference>
<dbReference type="RefSeq" id="WP_010902580.1">
    <property type="nucleotide sequence ID" value="NC_002607.1"/>
</dbReference>
<reference evidence="9" key="1">
    <citation type="journal article" date="2008" name="Genomics">
        <title>Evolution in the laboratory: the genome of Halobacterium salinarum strain R1 compared to that of strain NRC-1.</title>
        <authorList>
            <person name="Pfeiffer F."/>
            <person name="Schuster S.C."/>
            <person name="Broicher A."/>
            <person name="Falb M."/>
            <person name="Palm P."/>
            <person name="Rodewald K."/>
            <person name="Ruepp A."/>
            <person name="Soppa J."/>
            <person name="Tittor J."/>
            <person name="Oesterhelt D."/>
        </authorList>
    </citation>
    <scope>NUCLEOTIDE SEQUENCE</scope>
    <source>
        <strain evidence="9">NRC-1</strain>
    </source>
</reference>
<dbReference type="GO" id="GO:0043546">
    <property type="term" value="F:molybdopterin cofactor binding"/>
    <property type="evidence" value="ECO:0007669"/>
    <property type="project" value="InterPro"/>
</dbReference>
<keyword evidence="5" id="KW-0408">Iron</keyword>
<dbReference type="GO" id="GO:0046872">
    <property type="term" value="F:metal ion binding"/>
    <property type="evidence" value="ECO:0007669"/>
    <property type="project" value="UniProtKB-KW"/>
</dbReference>
<dbReference type="EC" id="1.8.5.3" evidence="9"/>
<dbReference type="SMART" id="SM00926">
    <property type="entry name" value="Molybdop_Fe4S4"/>
    <property type="match status" value="1"/>
</dbReference>
<evidence type="ECO:0000313" key="9">
    <source>
        <dbReference type="EMBL" id="DAC77988.1"/>
    </source>
</evidence>
<dbReference type="Pfam" id="PF00384">
    <property type="entry name" value="Molybdopterin"/>
    <property type="match status" value="1"/>
</dbReference>
<reference evidence="9" key="2">
    <citation type="journal article" date="2015" name="Life">
        <title>A manual curation strategy to improve genome annotation: application to a set of haloarchael genomes.</title>
        <authorList>
            <person name="Pfeiffer F."/>
            <person name="Oesterhelt D."/>
        </authorList>
    </citation>
    <scope>NUCLEOTIDE SEQUENCE</scope>
    <source>
        <strain evidence="9">NRC-1</strain>
    </source>
</reference>
<dbReference type="SMR" id="A0A510N5J5"/>
<dbReference type="GO" id="GO:0051536">
    <property type="term" value="F:iron-sulfur cluster binding"/>
    <property type="evidence" value="ECO:0007669"/>
    <property type="project" value="UniProtKB-KW"/>
</dbReference>
<evidence type="ECO:0000256" key="1">
    <source>
        <dbReference type="ARBA" id="ARBA00010312"/>
    </source>
</evidence>
<organism evidence="9">
    <name type="scientific">Halobacterium salinarum (strain ATCC 700922 / JCM 11081 / NRC-1)</name>
    <name type="common">Halobacterium halobium</name>
    <dbReference type="NCBI Taxonomy" id="64091"/>
    <lineage>
        <taxon>Archaea</taxon>
        <taxon>Methanobacteriati</taxon>
        <taxon>Methanobacteriota</taxon>
        <taxon>Stenosarchaea group</taxon>
        <taxon>Halobacteria</taxon>
        <taxon>Halobacteriales</taxon>
        <taxon>Halobacteriaceae</taxon>
        <taxon>Halobacterium</taxon>
        <taxon>Halobacterium salinarum NRC-34001</taxon>
    </lineage>
</organism>
<dbReference type="GeneID" id="68693667"/>
<dbReference type="Gene3D" id="2.40.40.20">
    <property type="match status" value="1"/>
</dbReference>
<dbReference type="OrthoDB" id="23466at2157"/>
<dbReference type="Pfam" id="PF04879">
    <property type="entry name" value="Molybdop_Fe4S4"/>
    <property type="match status" value="1"/>
</dbReference>
<feature type="region of interest" description="Disordered" evidence="7">
    <location>
        <begin position="813"/>
        <end position="837"/>
    </location>
</feature>
<comment type="similarity">
    <text evidence="1">Belongs to the prokaryotic molybdopterin-containing oxidoreductase family.</text>
</comment>
<dbReference type="GO" id="GO:0016491">
    <property type="term" value="F:oxidoreductase activity"/>
    <property type="evidence" value="ECO:0007669"/>
    <property type="project" value="UniProtKB-KW"/>
</dbReference>
<sequence>MSDTDLNATRRDVLKSGAVAAVGLSGGGLLSTLQEADDSDTAGDAVTSFLGEDQVVKTACSPNCRGKCPLDVFVRDGQIKKVEQQVPAAKTFKRGCTLGMTHLQRVYNADRLKYPMKRTSWSPDDPQPDQRGADAQFERIAWDDALDLVADGIQRAKREYGPRSLLWHSGSGDGGITGYRRLKELVGGLQDDFTYGIDTNVGQGFNRVTGEGGVFMPPTNTADDWVNAETIIIWGSDIFASQFQMDAEWILDAKRNGAKLVVVDPVYTNTAEKADLWLPIKPGKDTHLALAMMQYIFEHDHYDEAFLRSRTNAPALVRADDGTLLDPASVTATPPEDGIVVFNTETGSPEVVPAETNGPFALFGEWTIDGTTVHTGLTALREQASSYPPQAVADTAGLAAADIETAADWLATRGPGGIMPSYGVGRYLYGHVFGQTYATLLALTGDYGRHGNIHAQHPSYDGSYLETGDWNDPDGAAGVDTYGYNRVLDLLANGDPVQTKFMYGMNSNMLGNQFPERDRWLDAMSNLDTVVWADIYHTPTTRQADIILPAAHWFETEDLLTTYTHPNLSYRTKAHDPLWEARDDYYIMAGLAQRLGHGDKFPDDKHDVLDRFVKNDDRLSWDALRETGTVATDETPTVAYTDEFGTESGRITVYDDDAPVEEGPALPDDGVSLEVPKPLEARTADDWAHADEYPLLFMQKHSKWRIHSQWANVPWLREINTEPQLDIHPKDATRRGIDDGEYVRVHNDRGSVVVRAKYNDGIQPGLVNTDQGWWARDFVDGHLQDLISAETAKVGRTFAFYDCRVEVTRAADEHQSNEYTQHNPRGSSGTATDGDSS</sequence>
<evidence type="ECO:0000256" key="5">
    <source>
        <dbReference type="ARBA" id="ARBA00023004"/>
    </source>
</evidence>
<evidence type="ECO:0000256" key="4">
    <source>
        <dbReference type="ARBA" id="ARBA00023002"/>
    </source>
</evidence>
<dbReference type="Gene3D" id="3.40.228.10">
    <property type="entry name" value="Dimethylsulfoxide Reductase, domain 2"/>
    <property type="match status" value="1"/>
</dbReference>
<dbReference type="Gene3D" id="3.30.2070.10">
    <property type="entry name" value="Formate dehydrogenase/DMSO reductase"/>
    <property type="match status" value="1"/>
</dbReference>
<dbReference type="InterPro" id="IPR009010">
    <property type="entry name" value="Asp_de-COase-like_dom_sf"/>
</dbReference>
<dbReference type="Gene3D" id="3.40.50.12440">
    <property type="match status" value="1"/>
</dbReference>
<dbReference type="Gene3D" id="3.40.50.740">
    <property type="match status" value="1"/>
</dbReference>
<dbReference type="AlphaFoldDB" id="A0A510N5J5"/>
<keyword evidence="4 9" id="KW-0560">Oxidoreductase</keyword>
<dbReference type="CDD" id="cd02785">
    <property type="entry name" value="MopB_CT_4"/>
    <property type="match status" value="1"/>
</dbReference>
<dbReference type="InterPro" id="IPR041945">
    <property type="entry name" value="DmsA_C"/>
</dbReference>
<protein>
    <submittedName>
        <fullName evidence="9">Dimethylsulfoxide reductase subunit A</fullName>
        <ecNumber evidence="9">1.8.5.3</ecNumber>
    </submittedName>
</protein>
<proteinExistence type="inferred from homology"/>
<dbReference type="SUPFAM" id="SSF50692">
    <property type="entry name" value="ADC-like"/>
    <property type="match status" value="1"/>
</dbReference>
<dbReference type="InterPro" id="IPR006963">
    <property type="entry name" value="Mopterin_OxRdtase_4Fe-4S_dom"/>
</dbReference>
<name>A0A510N5J5_HALSA</name>
<dbReference type="Pfam" id="PF01568">
    <property type="entry name" value="Molydop_binding"/>
    <property type="match status" value="1"/>
</dbReference>
<evidence type="ECO:0000256" key="3">
    <source>
        <dbReference type="ARBA" id="ARBA00022729"/>
    </source>
</evidence>
<keyword evidence="3" id="KW-0732">Signal</keyword>
<keyword evidence="2" id="KW-0479">Metal-binding</keyword>
<dbReference type="PROSITE" id="PS51669">
    <property type="entry name" value="4FE4S_MOW_BIS_MGD"/>
    <property type="match status" value="1"/>
</dbReference>
<gene>
    <name evidence="9" type="primary">dmsA</name>
    <name evidence="9" type="ORF">VNG_0829G</name>
</gene>
<accession>A0A510N5J5</accession>